<keyword evidence="1" id="KW-0378">Hydrolase</keyword>
<dbReference type="PANTHER" id="PTHR43611">
    <property type="entry name" value="ALPHA-D-GLUCOSE 1-PHOSPHATE PHOSPHATASE"/>
    <property type="match status" value="1"/>
</dbReference>
<dbReference type="OrthoDB" id="9807742at2"/>
<name>A0A159Z8P6_9RHOB</name>
<dbReference type="InterPro" id="IPR006439">
    <property type="entry name" value="HAD-SF_hydro_IA"/>
</dbReference>
<keyword evidence="2" id="KW-1185">Reference proteome</keyword>
<dbReference type="EMBL" id="CP012661">
    <property type="protein sequence ID" value="AMY71907.1"/>
    <property type="molecule type" value="Genomic_DNA"/>
</dbReference>
<dbReference type="Gene3D" id="3.40.50.1000">
    <property type="entry name" value="HAD superfamily/HAD-like"/>
    <property type="match status" value="1"/>
</dbReference>
<dbReference type="STRING" id="1335048.AKL17_4697"/>
<dbReference type="Proteomes" id="UP000076128">
    <property type="component" value="Chromosome"/>
</dbReference>
<dbReference type="Gene3D" id="1.10.150.240">
    <property type="entry name" value="Putative phosphatase, domain 2"/>
    <property type="match status" value="1"/>
</dbReference>
<gene>
    <name evidence="1" type="ORF">AKL17_4697</name>
</gene>
<dbReference type="GO" id="GO:0016787">
    <property type="term" value="F:hydrolase activity"/>
    <property type="evidence" value="ECO:0007669"/>
    <property type="project" value="UniProtKB-KW"/>
</dbReference>
<dbReference type="PATRIC" id="fig|1335048.3.peg.4877"/>
<dbReference type="InterPro" id="IPR036412">
    <property type="entry name" value="HAD-like_sf"/>
</dbReference>
<dbReference type="InterPro" id="IPR023214">
    <property type="entry name" value="HAD_sf"/>
</dbReference>
<dbReference type="InterPro" id="IPR023198">
    <property type="entry name" value="PGP-like_dom2"/>
</dbReference>
<dbReference type="RefSeq" id="WP_066817767.1">
    <property type="nucleotide sequence ID" value="NZ_CP012661.1"/>
</dbReference>
<reference evidence="1 2" key="1">
    <citation type="submission" date="2015-09" db="EMBL/GenBank/DDBJ databases">
        <title>Complete genome sequence of Defluviimonas alba cai42t isolated from an oilfield in Xinjiang.</title>
        <authorList>
            <person name="Geng S."/>
            <person name="Pan X."/>
            <person name="Wu X."/>
        </authorList>
    </citation>
    <scope>NUCLEOTIDE SEQUENCE [LARGE SCALE GENOMIC DNA]</scope>
    <source>
        <strain evidence="2">cai42</strain>
    </source>
</reference>
<accession>A0A159Z8P6</accession>
<dbReference type="SFLD" id="SFLDS00003">
    <property type="entry name" value="Haloacid_Dehalogenase"/>
    <property type="match status" value="1"/>
</dbReference>
<dbReference type="SFLD" id="SFLDG01129">
    <property type="entry name" value="C1.5:_HAD__Beta-PGM__Phosphata"/>
    <property type="match status" value="1"/>
</dbReference>
<dbReference type="Pfam" id="PF00702">
    <property type="entry name" value="Hydrolase"/>
    <property type="match status" value="1"/>
</dbReference>
<dbReference type="PANTHER" id="PTHR43611:SF3">
    <property type="entry name" value="FLAVIN MONONUCLEOTIDE HYDROLASE 1, CHLOROPLATIC"/>
    <property type="match status" value="1"/>
</dbReference>
<sequence length="206" mass="23009">MTPEAVVFDIGNVLIEWNPERHYDTVMDPAERARMFAAVDLHAMNDEVDRGAPFQATIYAHAELYPEWRSAIRRWHDDWIHMASPAIPHSVRLLRKLRDKGVPVFALTNFGIDSFAYAQTQYDFLAEFDRAYVSGHIGLIKPDSAIYAAVEADCGLPPGALLFTDDRADNIAAAAARGWQTHHFNGPEGWAVRLVAEGFLTAEEAA</sequence>
<dbReference type="AlphaFoldDB" id="A0A159Z8P6"/>
<evidence type="ECO:0000313" key="1">
    <source>
        <dbReference type="EMBL" id="AMY71907.1"/>
    </source>
</evidence>
<dbReference type="CDD" id="cd02603">
    <property type="entry name" value="HAD_sEH-N_like"/>
    <property type="match status" value="1"/>
</dbReference>
<dbReference type="SUPFAM" id="SSF56784">
    <property type="entry name" value="HAD-like"/>
    <property type="match status" value="1"/>
</dbReference>
<organism evidence="1 2">
    <name type="scientific">Frigidibacter mobilis</name>
    <dbReference type="NCBI Taxonomy" id="1335048"/>
    <lineage>
        <taxon>Bacteria</taxon>
        <taxon>Pseudomonadati</taxon>
        <taxon>Pseudomonadota</taxon>
        <taxon>Alphaproteobacteria</taxon>
        <taxon>Rhodobacterales</taxon>
        <taxon>Paracoccaceae</taxon>
        <taxon>Frigidibacter</taxon>
    </lineage>
</organism>
<evidence type="ECO:0000313" key="2">
    <source>
        <dbReference type="Proteomes" id="UP000076128"/>
    </source>
</evidence>
<dbReference type="KEGG" id="daa:AKL17_4697"/>
<protein>
    <submittedName>
        <fullName evidence="1">HAD-superfamily hydrolase, subfamily IA, variant 1 family protein</fullName>
    </submittedName>
</protein>
<proteinExistence type="predicted"/>
<dbReference type="NCBIfam" id="TIGR01509">
    <property type="entry name" value="HAD-SF-IA-v3"/>
    <property type="match status" value="1"/>
</dbReference>